<dbReference type="InterPro" id="IPR007941">
    <property type="entry name" value="DUF726"/>
</dbReference>
<evidence type="ECO:0000256" key="5">
    <source>
        <dbReference type="SAM" id="SignalP"/>
    </source>
</evidence>
<evidence type="ECO:0000256" key="2">
    <source>
        <dbReference type="ARBA" id="ARBA00022692"/>
    </source>
</evidence>
<evidence type="ECO:0000313" key="6">
    <source>
        <dbReference type="EMBL" id="KAA3484505.1"/>
    </source>
</evidence>
<comment type="subcellular location">
    <subcellularLocation>
        <location evidence="1">Membrane</location>
        <topology evidence="1">Multi-pass membrane protein</topology>
    </subcellularLocation>
</comment>
<dbReference type="PANTHER" id="PTHR17920">
    <property type="entry name" value="TRANSMEMBRANE AND COILED-COIL DOMAIN-CONTAINING PROTEIN 4 TMCO4"/>
    <property type="match status" value="1"/>
</dbReference>
<keyword evidence="4" id="KW-0472">Membrane</keyword>
<evidence type="ECO:0000313" key="7">
    <source>
        <dbReference type="Proteomes" id="UP000325315"/>
    </source>
</evidence>
<reference evidence="7" key="1">
    <citation type="journal article" date="2019" name="Plant Biotechnol. J.">
        <title>Genome sequencing of the Australian wild diploid species Gossypium australe highlights disease resistance and delayed gland morphogenesis.</title>
        <authorList>
            <person name="Cai Y."/>
            <person name="Cai X."/>
            <person name="Wang Q."/>
            <person name="Wang P."/>
            <person name="Zhang Y."/>
            <person name="Cai C."/>
            <person name="Xu Y."/>
            <person name="Wang K."/>
            <person name="Zhou Z."/>
            <person name="Wang C."/>
            <person name="Geng S."/>
            <person name="Li B."/>
            <person name="Dong Q."/>
            <person name="Hou Y."/>
            <person name="Wang H."/>
            <person name="Ai P."/>
            <person name="Liu Z."/>
            <person name="Yi F."/>
            <person name="Sun M."/>
            <person name="An G."/>
            <person name="Cheng J."/>
            <person name="Zhang Y."/>
            <person name="Shi Q."/>
            <person name="Xie Y."/>
            <person name="Shi X."/>
            <person name="Chang Y."/>
            <person name="Huang F."/>
            <person name="Chen Y."/>
            <person name="Hong S."/>
            <person name="Mi L."/>
            <person name="Sun Q."/>
            <person name="Zhang L."/>
            <person name="Zhou B."/>
            <person name="Peng R."/>
            <person name="Zhang X."/>
            <person name="Liu F."/>
        </authorList>
    </citation>
    <scope>NUCLEOTIDE SEQUENCE [LARGE SCALE GENOMIC DNA]</scope>
    <source>
        <strain evidence="7">cv. PA1801</strain>
    </source>
</reference>
<feature type="chain" id="PRO_5022722441" evidence="5">
    <location>
        <begin position="23"/>
        <end position="176"/>
    </location>
</feature>
<keyword evidence="7" id="KW-1185">Reference proteome</keyword>
<dbReference type="PANTHER" id="PTHR17920:SF24">
    <property type="entry name" value="ALPHA_BETA HYDROLASE-RELATED"/>
    <property type="match status" value="1"/>
</dbReference>
<name>A0A5B6WUE6_9ROSI</name>
<dbReference type="AlphaFoldDB" id="A0A5B6WUE6"/>
<comment type="caution">
    <text evidence="6">The sequence shown here is derived from an EMBL/GenBank/DDBJ whole genome shotgun (WGS) entry which is preliminary data.</text>
</comment>
<dbReference type="Proteomes" id="UP000325315">
    <property type="component" value="Unassembled WGS sequence"/>
</dbReference>
<dbReference type="EMBL" id="SMMG02000002">
    <property type="protein sequence ID" value="KAA3484505.1"/>
    <property type="molecule type" value="Genomic_DNA"/>
</dbReference>
<accession>A0A5B6WUE6</accession>
<evidence type="ECO:0000256" key="3">
    <source>
        <dbReference type="ARBA" id="ARBA00022989"/>
    </source>
</evidence>
<feature type="signal peptide" evidence="5">
    <location>
        <begin position="1"/>
        <end position="22"/>
    </location>
</feature>
<dbReference type="GO" id="GO:0016020">
    <property type="term" value="C:membrane"/>
    <property type="evidence" value="ECO:0007669"/>
    <property type="project" value="UniProtKB-SubCell"/>
</dbReference>
<evidence type="ECO:0000256" key="1">
    <source>
        <dbReference type="ARBA" id="ARBA00004141"/>
    </source>
</evidence>
<organism evidence="6 7">
    <name type="scientific">Gossypium australe</name>
    <dbReference type="NCBI Taxonomy" id="47621"/>
    <lineage>
        <taxon>Eukaryota</taxon>
        <taxon>Viridiplantae</taxon>
        <taxon>Streptophyta</taxon>
        <taxon>Embryophyta</taxon>
        <taxon>Tracheophyta</taxon>
        <taxon>Spermatophyta</taxon>
        <taxon>Magnoliopsida</taxon>
        <taxon>eudicotyledons</taxon>
        <taxon>Gunneridae</taxon>
        <taxon>Pentapetalae</taxon>
        <taxon>rosids</taxon>
        <taxon>malvids</taxon>
        <taxon>Malvales</taxon>
        <taxon>Malvaceae</taxon>
        <taxon>Malvoideae</taxon>
        <taxon>Gossypium</taxon>
    </lineage>
</organism>
<protein>
    <submittedName>
        <fullName evidence="6">Transmembrane and coiled-coil domain-containing protein 4-like isoform X1</fullName>
    </submittedName>
</protein>
<evidence type="ECO:0000256" key="4">
    <source>
        <dbReference type="ARBA" id="ARBA00023136"/>
    </source>
</evidence>
<gene>
    <name evidence="6" type="ORF">EPI10_006586</name>
</gene>
<sequence length="176" mass="19951">METMKYLLHLLLVCRWWQEDLSISVLSTGLAGIQPVQFRGIENVDATEYVEGHSSYLWRTKEILRQLDVDNYNAIFRTTQQAKPLQDQTKQTNIGSGGRGDLWNRKRIIRPSPVSFDAYSFLEPPSYCPPICEELWGVYKEDGECCGTQSPELSGEKVVVFLSRSASTNGNRPSSL</sequence>
<keyword evidence="5" id="KW-0732">Signal</keyword>
<proteinExistence type="predicted"/>
<keyword evidence="3" id="KW-1133">Transmembrane helix</keyword>
<dbReference type="OrthoDB" id="277931at2759"/>
<keyword evidence="2 6" id="KW-0812">Transmembrane</keyword>
<dbReference type="Pfam" id="PF05277">
    <property type="entry name" value="DUF726"/>
    <property type="match status" value="1"/>
</dbReference>